<dbReference type="Pfam" id="PF01019">
    <property type="entry name" value="G_glu_transpept"/>
    <property type="match status" value="1"/>
</dbReference>
<dbReference type="AlphaFoldDB" id="A0A381NPR7"/>
<organism evidence="1">
    <name type="scientific">marine metagenome</name>
    <dbReference type="NCBI Taxonomy" id="408172"/>
    <lineage>
        <taxon>unclassified sequences</taxon>
        <taxon>metagenomes</taxon>
        <taxon>ecological metagenomes</taxon>
    </lineage>
</organism>
<dbReference type="PRINTS" id="PR01210">
    <property type="entry name" value="GGTRANSPTASE"/>
</dbReference>
<accession>A0A381NPR7</accession>
<dbReference type="Gene3D" id="1.10.246.130">
    <property type="match status" value="1"/>
</dbReference>
<dbReference type="InterPro" id="IPR029055">
    <property type="entry name" value="Ntn_hydrolases_N"/>
</dbReference>
<dbReference type="InterPro" id="IPR043138">
    <property type="entry name" value="GGT_lsub"/>
</dbReference>
<evidence type="ECO:0000313" key="1">
    <source>
        <dbReference type="EMBL" id="SUZ55523.1"/>
    </source>
</evidence>
<protein>
    <recommendedName>
        <fullName evidence="2">Gamma-glutamyltransferase</fullName>
    </recommendedName>
</protein>
<dbReference type="SUPFAM" id="SSF56235">
    <property type="entry name" value="N-terminal nucleophile aminohydrolases (Ntn hydrolases)"/>
    <property type="match status" value="1"/>
</dbReference>
<reference evidence="1" key="1">
    <citation type="submission" date="2018-05" db="EMBL/GenBank/DDBJ databases">
        <authorList>
            <person name="Lanie J.A."/>
            <person name="Ng W.-L."/>
            <person name="Kazmierczak K.M."/>
            <person name="Andrzejewski T.M."/>
            <person name="Davidsen T.M."/>
            <person name="Wayne K.J."/>
            <person name="Tettelin H."/>
            <person name="Glass J.I."/>
            <person name="Rusch D."/>
            <person name="Podicherti R."/>
            <person name="Tsui H.-C.T."/>
            <person name="Winkler M.E."/>
        </authorList>
    </citation>
    <scope>NUCLEOTIDE SEQUENCE</scope>
</reference>
<evidence type="ECO:0008006" key="2">
    <source>
        <dbReference type="Google" id="ProtNLM"/>
    </source>
</evidence>
<dbReference type="EMBL" id="UINC01000445">
    <property type="protein sequence ID" value="SUZ55523.1"/>
    <property type="molecule type" value="Genomic_DNA"/>
</dbReference>
<dbReference type="InterPro" id="IPR052896">
    <property type="entry name" value="GGT-like_enzyme"/>
</dbReference>
<sequence>MQRLKYWICLVLLFSFILSQRTAKPVIFGKHWVAITGKPLGATAGATIFSQGGNAVDAACAMLAATCTMYDVLSWGGETQALIYNPKTEKVIGINALGVAPTGATPEYYIEKGHTYPPQFGPLAAVTPGTPGGLMTMLAEFGSMSLKEVLAPAMEMAKGYPIEAQAANGIERQKEQIAKWPYSKKVFLVHDGDRQAPYPGEIFVQEDLYNTLQKLVDTEAKALADGATRKEAIYAANNRFYNGDIAEEIARATQEQGGLITKEDLANWEVYLEEPVKTNYKGIDVYKLTHWVQGPVMLQSLNMLENFDLESMGYNSARYIHTLYQVMNLAFADRDFYYGDPYFPPKEPINGLLSKRYAKARIKEINWVRNDPMAKPGNPYKFQVGPNNPFLNHLKTWGEEKQRLNPNDGNQDFAALEAEFNLGTTTIQAADEDGWVVSITPSGGWIPAVIAGKTGVGLSQRAQSFVLYKDENPYNLIAPGKRPRATLTPAMAIKDGKPYLSFAVQGGDTQDQNLLQFFLNMVEFNMNVQEAAEGANVNSYQMYSSFGEHSKEAGRIVVHKDTPPWVTKKLRGMGYNVVVRSLTSGPINAIWFDWEHGTMWGGSSNYGEDYGIGW</sequence>
<gene>
    <name evidence="1" type="ORF">METZ01_LOCUS8377</name>
</gene>
<proteinExistence type="predicted"/>
<name>A0A381NPR7_9ZZZZ</name>
<dbReference type="PANTHER" id="PTHR43881:SF1">
    <property type="entry name" value="GAMMA-GLUTAMYLTRANSPEPTIDASE (AFU_ORTHOLOGUE AFUA_4G13580)"/>
    <property type="match status" value="1"/>
</dbReference>
<dbReference type="PANTHER" id="PTHR43881">
    <property type="entry name" value="GAMMA-GLUTAMYLTRANSPEPTIDASE (AFU_ORTHOLOGUE AFUA_4G13580)"/>
    <property type="match status" value="1"/>
</dbReference>
<dbReference type="Gene3D" id="3.60.20.40">
    <property type="match status" value="1"/>
</dbReference>
<dbReference type="InterPro" id="IPR043137">
    <property type="entry name" value="GGT_ssub_C"/>
</dbReference>